<protein>
    <submittedName>
        <fullName evidence="1">ENR1 protein</fullName>
    </submittedName>
</protein>
<keyword evidence="2" id="KW-1185">Reference proteome</keyword>
<gene>
    <name evidence="1" type="primary">Erv31_4</name>
    <name evidence="1" type="ORF">UROPYL_R15289</name>
</gene>
<evidence type="ECO:0000313" key="2">
    <source>
        <dbReference type="Proteomes" id="UP000524542"/>
    </source>
</evidence>
<dbReference type="AlphaFoldDB" id="A0A7K5SN74"/>
<dbReference type="Proteomes" id="UP000524542">
    <property type="component" value="Unassembled WGS sequence"/>
</dbReference>
<feature type="non-terminal residue" evidence="1">
    <location>
        <position position="89"/>
    </location>
</feature>
<name>A0A7K5SN74_9FRIN</name>
<reference evidence="1 2" key="1">
    <citation type="submission" date="2019-09" db="EMBL/GenBank/DDBJ databases">
        <title>Bird 10,000 Genomes (B10K) Project - Family phase.</title>
        <authorList>
            <person name="Zhang G."/>
        </authorList>
    </citation>
    <scope>NUCLEOTIDE SEQUENCE [LARGE SCALE GENOMIC DNA]</scope>
    <source>
        <strain evidence="1">B10K-DU-012-38</strain>
        <tissue evidence="1">Muscle</tissue>
    </source>
</reference>
<dbReference type="EMBL" id="VZRH01001499">
    <property type="protein sequence ID" value="NWT93546.1"/>
    <property type="molecule type" value="Genomic_DNA"/>
</dbReference>
<proteinExistence type="predicted"/>
<feature type="non-terminal residue" evidence="1">
    <location>
        <position position="1"/>
    </location>
</feature>
<organism evidence="1 2">
    <name type="scientific">Urocynchramus pylzowi</name>
    <dbReference type="NCBI Taxonomy" id="571890"/>
    <lineage>
        <taxon>Eukaryota</taxon>
        <taxon>Metazoa</taxon>
        <taxon>Chordata</taxon>
        <taxon>Craniata</taxon>
        <taxon>Vertebrata</taxon>
        <taxon>Euteleostomi</taxon>
        <taxon>Archelosauria</taxon>
        <taxon>Archosauria</taxon>
        <taxon>Dinosauria</taxon>
        <taxon>Saurischia</taxon>
        <taxon>Theropoda</taxon>
        <taxon>Coelurosauria</taxon>
        <taxon>Aves</taxon>
        <taxon>Neognathae</taxon>
        <taxon>Neoaves</taxon>
        <taxon>Telluraves</taxon>
        <taxon>Australaves</taxon>
        <taxon>Passeriformes</taxon>
        <taxon>Passeroidea</taxon>
        <taxon>Fringillidae</taxon>
        <taxon>Urocynchramus</taxon>
    </lineage>
</organism>
<accession>A0A7K5SN74</accession>
<sequence>REGYKLHECTGKGINPFWRVREISKYWEFPMTISDVSWEAPENLFWICGNMAYNKLPGDWTCSCTIGIIKPSFFLLSKESGSNLGVPGY</sequence>
<comment type="caution">
    <text evidence="1">The sequence shown here is derived from an EMBL/GenBank/DDBJ whole genome shotgun (WGS) entry which is preliminary data.</text>
</comment>
<evidence type="ECO:0000313" key="1">
    <source>
        <dbReference type="EMBL" id="NWT93546.1"/>
    </source>
</evidence>